<dbReference type="PANTHER" id="PTHR23018">
    <property type="entry name" value="SERPENTINE RECEPTOR, CLASS XA-RELATED"/>
    <property type="match status" value="1"/>
</dbReference>
<sequence length="325" mass="37029">MDLHDWLLLICQIVFNILVVVCCIYDVILFLSVIKHRFYSSSKNKTPFVYITFMTFAGVLGKLANFFMIDAWPIGNWIDPVNGYEAYRNSIGKLVTLSATLCYLTEIFINLLMTIHRVSVLLSAGKAPAWFSDTKLFVYCSALVTGLLISLLIPYYSTCYVNFNALTSLHETACAPNKHPITRFQNLYLIWVPVTAVAINTLMILYMKFARKCLKKKSAAAATLSAAIVERENSMIRQAFFVAVYLSVFEFGYLLMRFFPDVFSGLPQEVQSITFLLRLFAICSLNFFVFFTQTKSTKILVLKYIGWKTNEVTNVAHSSATRKMY</sequence>
<feature type="transmembrane region" description="Helical" evidence="1">
    <location>
        <begin position="239"/>
        <end position="259"/>
    </location>
</feature>
<dbReference type="EMBL" id="HE601109">
    <property type="protein sequence ID" value="CAP34799.2"/>
    <property type="molecule type" value="Genomic_DNA"/>
</dbReference>
<dbReference type="InterPro" id="IPR005047">
    <property type="entry name" value="7TM_GPCR_serpentine_rcpt_Srxa"/>
</dbReference>
<dbReference type="PANTHER" id="PTHR23018:SF14">
    <property type="entry name" value="G_PROTEIN_RECEP_F1_2 DOMAIN-CONTAINING PROTEIN"/>
    <property type="match status" value="1"/>
</dbReference>
<dbReference type="AlphaFoldDB" id="A8XQ73"/>
<feature type="transmembrane region" description="Helical" evidence="1">
    <location>
        <begin position="188"/>
        <end position="207"/>
    </location>
</feature>
<dbReference type="Pfam" id="PF03383">
    <property type="entry name" value="Serpentine_r_xa"/>
    <property type="match status" value="1"/>
</dbReference>
<dbReference type="OMA" id="CFIATEI"/>
<evidence type="ECO:0000313" key="2">
    <source>
        <dbReference type="EMBL" id="CAP34799.2"/>
    </source>
</evidence>
<dbReference type="FunCoup" id="A8XQ73">
    <property type="interactions" value="7"/>
</dbReference>
<dbReference type="InParanoid" id="A8XQ73"/>
<keyword evidence="1" id="KW-1133">Transmembrane helix</keyword>
<dbReference type="eggNOG" id="ENOG502R2NX">
    <property type="taxonomic scope" value="Eukaryota"/>
</dbReference>
<feature type="transmembrane region" description="Helical" evidence="1">
    <location>
        <begin position="6"/>
        <end position="28"/>
    </location>
</feature>
<dbReference type="SUPFAM" id="SSF81321">
    <property type="entry name" value="Family A G protein-coupled receptor-like"/>
    <property type="match status" value="1"/>
</dbReference>
<dbReference type="Gene3D" id="1.20.1070.10">
    <property type="entry name" value="Rhodopsin 7-helix transmembrane proteins"/>
    <property type="match status" value="1"/>
</dbReference>
<feature type="transmembrane region" description="Helical" evidence="1">
    <location>
        <begin position="94"/>
        <end position="115"/>
    </location>
</feature>
<dbReference type="HOGENOM" id="CLU_069454_0_0_1"/>
<feature type="transmembrane region" description="Helical" evidence="1">
    <location>
        <begin position="48"/>
        <end position="74"/>
    </location>
</feature>
<reference evidence="2 3" key="2">
    <citation type="journal article" date="2011" name="PLoS Genet.">
        <title>Caenorhabditis briggsae recombinant inbred line genotypes reveal inter-strain incompatibility and the evolution of recombination.</title>
        <authorList>
            <person name="Ross J.A."/>
            <person name="Koboldt D.C."/>
            <person name="Staisch J.E."/>
            <person name="Chamberlin H.M."/>
            <person name="Gupta B.P."/>
            <person name="Miller R.D."/>
            <person name="Baird S.E."/>
            <person name="Haag E.S."/>
        </authorList>
    </citation>
    <scope>NUCLEOTIDE SEQUENCE [LARGE SCALE GENOMIC DNA]</scope>
    <source>
        <strain evidence="2 3">AF16</strain>
    </source>
</reference>
<keyword evidence="3" id="KW-1185">Reference proteome</keyword>
<name>A8XQ73_CAEBR</name>
<keyword evidence="1" id="KW-0472">Membrane</keyword>
<feature type="transmembrane region" description="Helical" evidence="1">
    <location>
        <begin position="136"/>
        <end position="156"/>
    </location>
</feature>
<accession>A8XQ73</accession>
<evidence type="ECO:0000313" key="4">
    <source>
        <dbReference type="WormBase" id="CBG16985"/>
    </source>
</evidence>
<evidence type="ECO:0000256" key="1">
    <source>
        <dbReference type="SAM" id="Phobius"/>
    </source>
</evidence>
<dbReference type="Proteomes" id="UP000008549">
    <property type="component" value="Unassembled WGS sequence"/>
</dbReference>
<evidence type="ECO:0000313" key="3">
    <source>
        <dbReference type="Proteomes" id="UP000008549"/>
    </source>
</evidence>
<keyword evidence="1" id="KW-0812">Transmembrane</keyword>
<organism evidence="2 3">
    <name type="scientific">Caenorhabditis briggsae</name>
    <dbReference type="NCBI Taxonomy" id="6238"/>
    <lineage>
        <taxon>Eukaryota</taxon>
        <taxon>Metazoa</taxon>
        <taxon>Ecdysozoa</taxon>
        <taxon>Nematoda</taxon>
        <taxon>Chromadorea</taxon>
        <taxon>Rhabditida</taxon>
        <taxon>Rhabditina</taxon>
        <taxon>Rhabditomorpha</taxon>
        <taxon>Rhabditoidea</taxon>
        <taxon>Rhabditidae</taxon>
        <taxon>Peloderinae</taxon>
        <taxon>Caenorhabditis</taxon>
    </lineage>
</organism>
<reference evidence="2 3" key="1">
    <citation type="journal article" date="2003" name="PLoS Biol.">
        <title>The genome sequence of Caenorhabditis briggsae: a platform for comparative genomics.</title>
        <authorList>
            <person name="Stein L.D."/>
            <person name="Bao Z."/>
            <person name="Blasiar D."/>
            <person name="Blumenthal T."/>
            <person name="Brent M.R."/>
            <person name="Chen N."/>
            <person name="Chinwalla A."/>
            <person name="Clarke L."/>
            <person name="Clee C."/>
            <person name="Coghlan A."/>
            <person name="Coulson A."/>
            <person name="D'Eustachio P."/>
            <person name="Fitch D.H."/>
            <person name="Fulton L.A."/>
            <person name="Fulton R.E."/>
            <person name="Griffiths-Jones S."/>
            <person name="Harris T.W."/>
            <person name="Hillier L.W."/>
            <person name="Kamath R."/>
            <person name="Kuwabara P.E."/>
            <person name="Mardis E.R."/>
            <person name="Marra M.A."/>
            <person name="Miner T.L."/>
            <person name="Minx P."/>
            <person name="Mullikin J.C."/>
            <person name="Plumb R.W."/>
            <person name="Rogers J."/>
            <person name="Schein J.E."/>
            <person name="Sohrmann M."/>
            <person name="Spieth J."/>
            <person name="Stajich J.E."/>
            <person name="Wei C."/>
            <person name="Willey D."/>
            <person name="Wilson R.K."/>
            <person name="Durbin R."/>
            <person name="Waterston R.H."/>
        </authorList>
    </citation>
    <scope>NUCLEOTIDE SEQUENCE [LARGE SCALE GENOMIC DNA]</scope>
    <source>
        <strain evidence="2 3">AF16</strain>
    </source>
</reference>
<gene>
    <name evidence="4" type="primary">srxa-4</name>
    <name evidence="2" type="synonym">Cbr-srxa-4</name>
    <name evidence="4" type="ORF">CBG16985</name>
    <name evidence="2" type="ORF">CBG_16985</name>
</gene>
<dbReference type="WormBase" id="CBG16985">
    <property type="protein sequence ID" value="CBP37746"/>
    <property type="gene ID" value="WBGene00036768"/>
    <property type="gene designation" value="Cbr-srxa-4"/>
</dbReference>
<protein>
    <submittedName>
        <fullName evidence="2">Protein CBR-SRXA-4</fullName>
    </submittedName>
</protein>
<proteinExistence type="predicted"/>
<feature type="transmembrane region" description="Helical" evidence="1">
    <location>
        <begin position="271"/>
        <end position="291"/>
    </location>
</feature>